<protein>
    <submittedName>
        <fullName evidence="1">Uncharacterized protein</fullName>
    </submittedName>
</protein>
<organism evidence="1 2">
    <name type="scientific">Solanum verrucosum</name>
    <dbReference type="NCBI Taxonomy" id="315347"/>
    <lineage>
        <taxon>Eukaryota</taxon>
        <taxon>Viridiplantae</taxon>
        <taxon>Streptophyta</taxon>
        <taxon>Embryophyta</taxon>
        <taxon>Tracheophyta</taxon>
        <taxon>Spermatophyta</taxon>
        <taxon>Magnoliopsida</taxon>
        <taxon>eudicotyledons</taxon>
        <taxon>Gunneridae</taxon>
        <taxon>Pentapetalae</taxon>
        <taxon>asterids</taxon>
        <taxon>lamiids</taxon>
        <taxon>Solanales</taxon>
        <taxon>Solanaceae</taxon>
        <taxon>Solanoideae</taxon>
        <taxon>Solaneae</taxon>
        <taxon>Solanum</taxon>
    </lineage>
</organism>
<dbReference type="EMBL" id="CP133613">
    <property type="protein sequence ID" value="WMV13661.1"/>
    <property type="molecule type" value="Genomic_DNA"/>
</dbReference>
<evidence type="ECO:0000313" key="2">
    <source>
        <dbReference type="Proteomes" id="UP001234989"/>
    </source>
</evidence>
<dbReference type="PANTHER" id="PTHR33710">
    <property type="entry name" value="BNAC02G09200D PROTEIN"/>
    <property type="match status" value="1"/>
</dbReference>
<proteinExistence type="predicted"/>
<reference evidence="1" key="1">
    <citation type="submission" date="2023-08" db="EMBL/GenBank/DDBJ databases">
        <title>A de novo genome assembly of Solanum verrucosum Schlechtendal, a Mexican diploid species geographically isolated from the other diploid A-genome species in potato relatives.</title>
        <authorList>
            <person name="Hosaka K."/>
        </authorList>
    </citation>
    <scope>NUCLEOTIDE SEQUENCE</scope>
    <source>
        <tissue evidence="1">Young leaves</tissue>
    </source>
</reference>
<dbReference type="PANTHER" id="PTHR33710:SF54">
    <property type="entry name" value="NON-LTR RETROELEMENT REVERSE TRANSCRIPTASE"/>
    <property type="match status" value="1"/>
</dbReference>
<sequence>MEHAVSNQNGKFWLFWNTDIDCVVIEEDEQQITCEIGHNEIQNQFITTFVYAKCKDHLRRPLWDRMMYHSAETTKPWCSVGFSGQRYTCSNKRGIQNRIWKWLDRAMEIMPQTTITHLSSIGSDHYPLLMEICPRKENHIRYFKFLNCWTDQPNFLDTVKACWDRTVEGNNMWKFHQKLKRLSNTLSSWSEGEFGDIFLRVKEYEEKVKTAEENLI</sequence>
<keyword evidence="2" id="KW-1185">Reference proteome</keyword>
<gene>
    <name evidence="1" type="ORF">MTR67_007046</name>
</gene>
<evidence type="ECO:0000313" key="1">
    <source>
        <dbReference type="EMBL" id="WMV13661.1"/>
    </source>
</evidence>
<dbReference type="AlphaFoldDB" id="A0AAF0Q4C4"/>
<dbReference type="Proteomes" id="UP001234989">
    <property type="component" value="Chromosome 2"/>
</dbReference>
<accession>A0AAF0Q4C4</accession>
<name>A0AAF0Q4C4_SOLVR</name>